<dbReference type="Pfam" id="PF09586">
    <property type="entry name" value="YfhO"/>
    <property type="match status" value="1"/>
</dbReference>
<sequence length="556" mass="63298">MISKIKSTINRYPNLFSLLLFVLLSFLLVLPYLHGPAYQHMPGWDGRFHISRVAESYLNLKAGHITQINPSIMTKTFGSFGYPQNIFYPIFVMLPEAFLQLIIGNAYGAYLVFVGLIFFLTFASMYVCTLNLSSNHYTALLSSILYGLGHFTLTINLFYRSFGGSFAFIFIPIAFYGIYQIAIADYRKWWILSLGVTGLIFSDLPDASVSLLLLLLSFLVTFTESESIQTKAKRFLRLVYAGILTIGLTAFFLFPLIQNLLFVKNIAVTKLMLSKTAYPLINLFITDKLASYSLGISGLILVVCIAIYWQKFKIPYKYFSVMLIISILMASTVFPWTPFDKYLSFIQFVGRFLYFATFLAALLGASAITELVHGMQNKKIVISLFCVIGILAGTSLNFNIKHSQVNNSVYETNWRDFQKSTLNNNVYDYLPSKSVGLKDKLLKHDINVMNPKKQIKQLKWSTGYNVIHYQIKAKYAYEKLILPNIYYPGFATYVNGTKVDGGYTKQNLITTPIKKGINQIDVRYIKTPVQLFSIWLSVLSWIGLLIFNLLSLKRKK</sequence>
<feature type="transmembrane region" description="Helical" evidence="1">
    <location>
        <begin position="110"/>
        <end position="133"/>
    </location>
</feature>
<keyword evidence="1" id="KW-1133">Transmembrane helix</keyword>
<feature type="transmembrane region" description="Helical" evidence="1">
    <location>
        <begin position="348"/>
        <end position="368"/>
    </location>
</feature>
<feature type="transmembrane region" description="Helical" evidence="1">
    <location>
        <begin position="166"/>
        <end position="184"/>
    </location>
</feature>
<dbReference type="InterPro" id="IPR018580">
    <property type="entry name" value="Uncharacterised_YfhO"/>
</dbReference>
<feature type="transmembrane region" description="Helical" evidence="1">
    <location>
        <begin position="12"/>
        <end position="33"/>
    </location>
</feature>
<evidence type="ECO:0000313" key="2">
    <source>
        <dbReference type="EMBL" id="MDF8370326.1"/>
    </source>
</evidence>
<organism evidence="2 3">
    <name type="scientific">Weissella paramesenteroides</name>
    <name type="common">Leuconostoc paramesenteroides</name>
    <dbReference type="NCBI Taxonomy" id="1249"/>
    <lineage>
        <taxon>Bacteria</taxon>
        <taxon>Bacillati</taxon>
        <taxon>Bacillota</taxon>
        <taxon>Bacilli</taxon>
        <taxon>Lactobacillales</taxon>
        <taxon>Lactobacillaceae</taxon>
        <taxon>Weissella</taxon>
    </lineage>
</organism>
<evidence type="ECO:0000313" key="3">
    <source>
        <dbReference type="Proteomes" id="UP001215461"/>
    </source>
</evidence>
<feature type="transmembrane region" description="Helical" evidence="1">
    <location>
        <begin position="204"/>
        <end position="223"/>
    </location>
</feature>
<dbReference type="EMBL" id="JAANXN010000002">
    <property type="protein sequence ID" value="MDF8370326.1"/>
    <property type="molecule type" value="Genomic_DNA"/>
</dbReference>
<evidence type="ECO:0008006" key="4">
    <source>
        <dbReference type="Google" id="ProtNLM"/>
    </source>
</evidence>
<dbReference type="Proteomes" id="UP001215461">
    <property type="component" value="Unassembled WGS sequence"/>
</dbReference>
<gene>
    <name evidence="2" type="ORF">G9403_01460</name>
</gene>
<proteinExistence type="predicted"/>
<feature type="transmembrane region" description="Helical" evidence="1">
    <location>
        <begin position="532"/>
        <end position="552"/>
    </location>
</feature>
<feature type="transmembrane region" description="Helical" evidence="1">
    <location>
        <begin position="86"/>
        <end position="103"/>
    </location>
</feature>
<dbReference type="RefSeq" id="WP_277361862.1">
    <property type="nucleotide sequence ID" value="NZ_JAANXN010000002.1"/>
</dbReference>
<feature type="transmembrane region" description="Helical" evidence="1">
    <location>
        <begin position="139"/>
        <end position="159"/>
    </location>
</feature>
<keyword evidence="1" id="KW-0812">Transmembrane</keyword>
<evidence type="ECO:0000256" key="1">
    <source>
        <dbReference type="SAM" id="Phobius"/>
    </source>
</evidence>
<dbReference type="AlphaFoldDB" id="A0ABD4XGN4"/>
<keyword evidence="1" id="KW-0472">Membrane</keyword>
<accession>A0ABD4XGN4</accession>
<feature type="transmembrane region" description="Helical" evidence="1">
    <location>
        <begin position="316"/>
        <end position="336"/>
    </location>
</feature>
<feature type="transmembrane region" description="Helical" evidence="1">
    <location>
        <begin position="380"/>
        <end position="400"/>
    </location>
</feature>
<protein>
    <recommendedName>
        <fullName evidence="4">YfhO family protein</fullName>
    </recommendedName>
</protein>
<feature type="transmembrane region" description="Helical" evidence="1">
    <location>
        <begin position="289"/>
        <end position="309"/>
    </location>
</feature>
<feature type="transmembrane region" description="Helical" evidence="1">
    <location>
        <begin position="235"/>
        <end position="257"/>
    </location>
</feature>
<comment type="caution">
    <text evidence="2">The sequence shown here is derived from an EMBL/GenBank/DDBJ whole genome shotgun (WGS) entry which is preliminary data.</text>
</comment>
<name>A0ABD4XGN4_WEIPA</name>
<reference evidence="2 3" key="1">
    <citation type="submission" date="2020-03" db="EMBL/GenBank/DDBJ databases">
        <title>Comparative genomics of Weissella paramesenteroides.</title>
        <authorList>
            <person name="Kant R."/>
            <person name="Takala T."/>
            <person name="Saris P."/>
        </authorList>
    </citation>
    <scope>NUCLEOTIDE SEQUENCE [LARGE SCALE GENOMIC DNA]</scope>
    <source>
        <strain evidence="2 3">SJ27-4</strain>
    </source>
</reference>